<dbReference type="Proteomes" id="UP000723714">
    <property type="component" value="Unassembled WGS sequence"/>
</dbReference>
<feature type="chain" id="PRO_5046268195" evidence="1">
    <location>
        <begin position="25"/>
        <end position="443"/>
    </location>
</feature>
<dbReference type="RefSeq" id="WP_216241799.1">
    <property type="nucleotide sequence ID" value="NZ_JABACJ020000010.1"/>
</dbReference>
<dbReference type="PROSITE" id="PS51257">
    <property type="entry name" value="PROKAR_LIPOPROTEIN"/>
    <property type="match status" value="1"/>
</dbReference>
<proteinExistence type="predicted"/>
<reference evidence="2 3" key="1">
    <citation type="submission" date="2021-06" db="EMBL/GenBank/DDBJ databases">
        <title>Faecalicatena sp. nov. isolated from porcine feces.</title>
        <authorList>
            <person name="Oh B.S."/>
            <person name="Lee J.H."/>
        </authorList>
    </citation>
    <scope>NUCLEOTIDE SEQUENCE [LARGE SCALE GENOMIC DNA]</scope>
    <source>
        <strain evidence="2 3">AGMB00832</strain>
    </source>
</reference>
<dbReference type="EMBL" id="JABACJ020000010">
    <property type="protein sequence ID" value="MBU3876437.1"/>
    <property type="molecule type" value="Genomic_DNA"/>
</dbReference>
<dbReference type="InterPro" id="IPR050490">
    <property type="entry name" value="Bact_solute-bd_prot1"/>
</dbReference>
<evidence type="ECO:0000313" key="2">
    <source>
        <dbReference type="EMBL" id="MBU3876437.1"/>
    </source>
</evidence>
<dbReference type="Pfam" id="PF13416">
    <property type="entry name" value="SBP_bac_8"/>
    <property type="match status" value="1"/>
</dbReference>
<comment type="caution">
    <text evidence="2">The sequence shown here is derived from an EMBL/GenBank/DDBJ whole genome shotgun (WGS) entry which is preliminary data.</text>
</comment>
<protein>
    <submittedName>
        <fullName evidence="2">Extracellular solute-binding protein</fullName>
    </submittedName>
</protein>
<sequence>MRKARRITAVLLGMAMVAGLTACAGSDEKKDSSAKSNTDEKVTIKLMEWDSGVDNAKTEWEVFLDTFPEYKDKVEIEVITGGSGPIDIMETMRKMAASGEQEEMPDIITCNWAQVPEYYDMGIIRDVTDVYDEHGDEILPGVMSLMKYKDQYMGFPAEVKTKIWAYRKDMFEKAGVDPNECKTVDDLIAAGKKVQEVYPESYIENYTEVAQGYDLYAYFTGNGARLADEEGNYICSSDPGVRDAFEFYEKMRESGVVSTTIQDFSEDWYAALNDGTLCSQVLAGWFTSNHLPNVCPDLAGKWGLALWPEDIAKGSESGAKLMMVNDASPNADLCVEMLTKFCYTEESASALFHSSRGIIPYLKSCAESEEFLVANDYYDVDRMETEFKAMDLLSVYPYTPNSSLEETIIVRYLGEYLSGTMDLDTALKSAEDEMKAQIGNAYE</sequence>
<evidence type="ECO:0000313" key="3">
    <source>
        <dbReference type="Proteomes" id="UP000723714"/>
    </source>
</evidence>
<dbReference type="InterPro" id="IPR006059">
    <property type="entry name" value="SBP"/>
</dbReference>
<organism evidence="2 3">
    <name type="scientific">Faecalicatena faecalis</name>
    <dbReference type="NCBI Taxonomy" id="2726362"/>
    <lineage>
        <taxon>Bacteria</taxon>
        <taxon>Bacillati</taxon>
        <taxon>Bacillota</taxon>
        <taxon>Clostridia</taxon>
        <taxon>Lachnospirales</taxon>
        <taxon>Lachnospiraceae</taxon>
        <taxon>Faecalicatena</taxon>
    </lineage>
</organism>
<keyword evidence="3" id="KW-1185">Reference proteome</keyword>
<accession>A0ABS6D4B9</accession>
<gene>
    <name evidence="2" type="ORF">HGO97_011510</name>
</gene>
<dbReference type="PANTHER" id="PTHR43649:SF32">
    <property type="entry name" value="SUGAR BINDING SECRETED PROTEIN"/>
    <property type="match status" value="1"/>
</dbReference>
<name>A0ABS6D4B9_9FIRM</name>
<evidence type="ECO:0000256" key="1">
    <source>
        <dbReference type="SAM" id="SignalP"/>
    </source>
</evidence>
<keyword evidence="1" id="KW-0732">Signal</keyword>
<dbReference type="PANTHER" id="PTHR43649">
    <property type="entry name" value="ARABINOSE-BINDING PROTEIN-RELATED"/>
    <property type="match status" value="1"/>
</dbReference>
<feature type="signal peptide" evidence="1">
    <location>
        <begin position="1"/>
        <end position="24"/>
    </location>
</feature>